<dbReference type="InterPro" id="IPR017853">
    <property type="entry name" value="GH"/>
</dbReference>
<dbReference type="KEGG" id="mgin:FRZ54_03320"/>
<organism evidence="1 2">
    <name type="scientific">Mucilaginibacter ginsenosidivorans</name>
    <dbReference type="NCBI Taxonomy" id="398053"/>
    <lineage>
        <taxon>Bacteria</taxon>
        <taxon>Pseudomonadati</taxon>
        <taxon>Bacteroidota</taxon>
        <taxon>Sphingobacteriia</taxon>
        <taxon>Sphingobacteriales</taxon>
        <taxon>Sphingobacteriaceae</taxon>
        <taxon>Mucilaginibacter</taxon>
    </lineage>
</organism>
<name>A0A5B8UTD2_9SPHI</name>
<accession>A0A5B8UTD2</accession>
<protein>
    <submittedName>
        <fullName evidence="1">Abortive infection protein</fullName>
    </submittedName>
</protein>
<dbReference type="Gene3D" id="3.20.20.80">
    <property type="entry name" value="Glycosidases"/>
    <property type="match status" value="1"/>
</dbReference>
<gene>
    <name evidence="1" type="ORF">FRZ54_03320</name>
</gene>
<dbReference type="EMBL" id="CP042436">
    <property type="protein sequence ID" value="QEC61651.1"/>
    <property type="molecule type" value="Genomic_DNA"/>
</dbReference>
<proteinExistence type="predicted"/>
<dbReference type="RefSeq" id="WP_147030228.1">
    <property type="nucleotide sequence ID" value="NZ_CP042436.1"/>
</dbReference>
<dbReference type="InterPro" id="IPR055151">
    <property type="entry name" value="GH113"/>
</dbReference>
<keyword evidence="2" id="KW-1185">Reference proteome</keyword>
<dbReference type="OrthoDB" id="151193at2"/>
<dbReference type="AlphaFoldDB" id="A0A5B8UTD2"/>
<evidence type="ECO:0000313" key="2">
    <source>
        <dbReference type="Proteomes" id="UP000321479"/>
    </source>
</evidence>
<reference evidence="1 2" key="1">
    <citation type="journal article" date="2017" name="Curr. Microbiol.">
        <title>Mucilaginibacter ginsenosidivorans sp. nov., Isolated from Soil of Ginseng Field.</title>
        <authorList>
            <person name="Kim M.M."/>
            <person name="Siddiqi M.Z."/>
            <person name="Im W.T."/>
        </authorList>
    </citation>
    <scope>NUCLEOTIDE SEQUENCE [LARGE SCALE GENOMIC DNA]</scope>
    <source>
        <strain evidence="1 2">Gsoil 3017</strain>
    </source>
</reference>
<dbReference type="SUPFAM" id="SSF51445">
    <property type="entry name" value="(Trans)glycosidases"/>
    <property type="match status" value="1"/>
</dbReference>
<dbReference type="Pfam" id="PF22612">
    <property type="entry name" value="GH113"/>
    <property type="match status" value="1"/>
</dbReference>
<dbReference type="Proteomes" id="UP000321479">
    <property type="component" value="Chromosome"/>
</dbReference>
<evidence type="ECO:0000313" key="1">
    <source>
        <dbReference type="EMBL" id="QEC61651.1"/>
    </source>
</evidence>
<sequence length="341" mass="39366">MLRGINYDIGTFYRKDELSRPDFDEATIKRELEIIKNDLHCDAVKITGYDTYRLAKAAEFALQLGLQVWLTPAHIDAAPAEAAQHLVECAIAAENLRLIYGNIIFVTGFEYSIFLKGFMKGETIYERLGKMFNPVGLILNLLGLRAGIYRKLNIYLKETTQQIRTYFKGQVTYASGTWEKINWDLFDLIGIDHYRAAYNRAFYNKQLEAYYKYNKPVVVMEFGCCAYKGAEDKGPMGWAITEMVGEKQIVKDAYLRDESVQANYITETLDLIKQEKVYAAFVFTFINPMYKYDANPRFDLDLASFGIVKPVNEPDEGYKGLKWQPKEAFYSLALYYQQMKP</sequence>